<name>A0A4Z1T0U9_GIAMU</name>
<keyword evidence="2" id="KW-0418">Kinase</keyword>
<evidence type="ECO:0000313" key="3">
    <source>
        <dbReference type="Proteomes" id="UP000315496"/>
    </source>
</evidence>
<evidence type="ECO:0000259" key="1">
    <source>
        <dbReference type="PROSITE" id="PS50011"/>
    </source>
</evidence>
<dbReference type="InterPro" id="IPR000719">
    <property type="entry name" value="Prot_kinase_dom"/>
</dbReference>
<dbReference type="GO" id="GO:0005737">
    <property type="term" value="C:cytoplasm"/>
    <property type="evidence" value="ECO:0007669"/>
    <property type="project" value="TreeGrafter"/>
</dbReference>
<reference evidence="2 3" key="1">
    <citation type="submission" date="2019-05" db="EMBL/GenBank/DDBJ databases">
        <title>The compact genome of Giardia muris reveals important steps in the evolution of intestinal protozoan parasites.</title>
        <authorList>
            <person name="Xu F."/>
            <person name="Jimenez-Gonzalez A."/>
            <person name="Einarsson E."/>
            <person name="Astvaldsson A."/>
            <person name="Peirasmaki D."/>
            <person name="Eckmann L."/>
            <person name="Andersson J.O."/>
            <person name="Svard S.G."/>
            <person name="Jerlstrom-Hultqvist J."/>
        </authorList>
    </citation>
    <scope>NUCLEOTIDE SEQUENCE [LARGE SCALE GENOMIC DNA]</scope>
    <source>
        <strain evidence="2 3">Roberts-Thomson</strain>
    </source>
</reference>
<dbReference type="PANTHER" id="PTHR24361">
    <property type="entry name" value="MITOGEN-ACTIVATED KINASE KINASE KINASE"/>
    <property type="match status" value="1"/>
</dbReference>
<organism evidence="2 3">
    <name type="scientific">Giardia muris</name>
    <dbReference type="NCBI Taxonomy" id="5742"/>
    <lineage>
        <taxon>Eukaryota</taxon>
        <taxon>Metamonada</taxon>
        <taxon>Diplomonadida</taxon>
        <taxon>Hexamitidae</taxon>
        <taxon>Giardiinae</taxon>
        <taxon>Giardia</taxon>
    </lineage>
</organism>
<dbReference type="AlphaFoldDB" id="A0A4Z1T0U9"/>
<proteinExistence type="predicted"/>
<dbReference type="Proteomes" id="UP000315496">
    <property type="component" value="Chromosome 1"/>
</dbReference>
<dbReference type="Pfam" id="PF00069">
    <property type="entry name" value="Pkinase"/>
    <property type="match status" value="1"/>
</dbReference>
<gene>
    <name evidence="2" type="ORF">GMRT_10985</name>
</gene>
<dbReference type="EMBL" id="VDLU01000001">
    <property type="protein sequence ID" value="TNJ29328.1"/>
    <property type="molecule type" value="Genomic_DNA"/>
</dbReference>
<sequence>MESFCYADRYTETRVLEETEYQRLVEVAENATGEQYLCRQILLKDYTTKAVDRCIEEVTLATQVDSPFFAKVVAATYEPKLKRISVITEPLPLGSLHDYIYGLDEDQFVPEEECWRLMACILQGISQLHYFEPFKDLSRRVSRSIIHRYVLPRRIFLTGEGTCKLLDIGWARDLLPSEGKVEYIQGTLQYYPPEVVNQDVYTCAVDIFELGCTMYELLTKKVLLDDEPDFPMTALEKIQLPLFIPHYSKKLVDTVNSMLTMDDKKRPTVTQLLKITQVANAISGR</sequence>
<keyword evidence="2" id="KW-0808">Transferase</keyword>
<dbReference type="PROSITE" id="PS50011">
    <property type="entry name" value="PROTEIN_KINASE_DOM"/>
    <property type="match status" value="1"/>
</dbReference>
<dbReference type="Gene3D" id="1.10.510.10">
    <property type="entry name" value="Transferase(Phosphotransferase) domain 1"/>
    <property type="match status" value="1"/>
</dbReference>
<keyword evidence="3" id="KW-1185">Reference proteome</keyword>
<dbReference type="InterPro" id="IPR053235">
    <property type="entry name" value="Ser_Thr_kinase"/>
</dbReference>
<dbReference type="InterPro" id="IPR011009">
    <property type="entry name" value="Kinase-like_dom_sf"/>
</dbReference>
<feature type="domain" description="Protein kinase" evidence="1">
    <location>
        <begin position="10"/>
        <end position="278"/>
    </location>
</feature>
<protein>
    <submittedName>
        <fullName evidence="2">Kinase, NEK</fullName>
    </submittedName>
</protein>
<evidence type="ECO:0000313" key="2">
    <source>
        <dbReference type="EMBL" id="TNJ29328.1"/>
    </source>
</evidence>
<dbReference type="GO" id="GO:0005524">
    <property type="term" value="F:ATP binding"/>
    <property type="evidence" value="ECO:0007669"/>
    <property type="project" value="InterPro"/>
</dbReference>
<dbReference type="CDD" id="cd00180">
    <property type="entry name" value="PKc"/>
    <property type="match status" value="1"/>
</dbReference>
<dbReference type="VEuPathDB" id="GiardiaDB:GMRT_10985"/>
<dbReference type="GO" id="GO:0004674">
    <property type="term" value="F:protein serine/threonine kinase activity"/>
    <property type="evidence" value="ECO:0007669"/>
    <property type="project" value="TreeGrafter"/>
</dbReference>
<accession>A0A4Z1T0U9</accession>
<dbReference type="OrthoDB" id="4062651at2759"/>
<dbReference type="SUPFAM" id="SSF56112">
    <property type="entry name" value="Protein kinase-like (PK-like)"/>
    <property type="match status" value="1"/>
</dbReference>
<comment type="caution">
    <text evidence="2">The sequence shown here is derived from an EMBL/GenBank/DDBJ whole genome shotgun (WGS) entry which is preliminary data.</text>
</comment>